<sequence>MKRTDTNNAVAETLSAQPLVEPVINRRDFVKGGAAVAASTAFAALSSRAGAAQLPFSDDYGPLQPTNCEVTGLPLLALPAGFVYFSYGWTGQPQSDGTITNSNHDGMGVVAARGNTIALVRNHEVNRTSGRNTHPVGSRGVYNPSQGGGNSNLLFDVVNGKFVSSYNSLGGCIRNCAGGITPWGTWLSCEETFHNWGVGNQGFNHGYVFEVPGFGISDGEPIREMGRFSHEAAAVDPATGFVYETEDTSNSGFYKFEPAGAWGDLKSGGKLYAMVLDNTARVETRSAAEGTVWNVTWQEIADPDAKSESCFSQADQAAIIRRGEGCWYDQGKIYFCATSGGPSGAGQILCYDPRKETCTVVFNSPNASVVSGPDNIAVSPRGSILMCEDGSSDPKRLVALTQSGETFTFAENRLNFQAGWIDAIDAAYPGTKAGFLSSPTGNFTGSEWAGATFDGRWLFVNIQTPGVTFAITGPWENGSL</sequence>
<dbReference type="PROSITE" id="PS51318">
    <property type="entry name" value="TAT"/>
    <property type="match status" value="1"/>
</dbReference>
<evidence type="ECO:0000313" key="2">
    <source>
        <dbReference type="EMBL" id="BBA35555.1"/>
    </source>
</evidence>
<evidence type="ECO:0000256" key="1">
    <source>
        <dbReference type="ARBA" id="ARBA00022729"/>
    </source>
</evidence>
<dbReference type="AlphaFoldDB" id="A0A250KVA4"/>
<dbReference type="Proteomes" id="UP000266313">
    <property type="component" value="Chromosome"/>
</dbReference>
<dbReference type="InterPro" id="IPR006311">
    <property type="entry name" value="TAT_signal"/>
</dbReference>
<dbReference type="OrthoDB" id="9801383at2"/>
<organism evidence="2 3">
    <name type="scientific">Methylocaldum marinum</name>
    <dbReference type="NCBI Taxonomy" id="1432792"/>
    <lineage>
        <taxon>Bacteria</taxon>
        <taxon>Pseudomonadati</taxon>
        <taxon>Pseudomonadota</taxon>
        <taxon>Gammaproteobacteria</taxon>
        <taxon>Methylococcales</taxon>
        <taxon>Methylococcaceae</taxon>
        <taxon>Methylocaldum</taxon>
    </lineage>
</organism>
<accession>A0A250KVA4</accession>
<protein>
    <submittedName>
        <fullName evidence="2">Twin-arginine translocation pathway signal protein</fullName>
    </submittedName>
</protein>
<dbReference type="SUPFAM" id="SSF101898">
    <property type="entry name" value="NHL repeat"/>
    <property type="match status" value="1"/>
</dbReference>
<dbReference type="EMBL" id="AP017928">
    <property type="protein sequence ID" value="BBA35555.1"/>
    <property type="molecule type" value="Genomic_DNA"/>
</dbReference>
<dbReference type="RefSeq" id="WP_119630846.1">
    <property type="nucleotide sequence ID" value="NZ_AP017928.1"/>
</dbReference>
<dbReference type="KEGG" id="mmai:sS8_3618"/>
<reference evidence="2 3" key="1">
    <citation type="submission" date="2016-12" db="EMBL/GenBank/DDBJ databases">
        <title>Genome sequencing of Methylocaldum marinum.</title>
        <authorList>
            <person name="Takeuchi M."/>
            <person name="Kamagata Y."/>
            <person name="Hiraoka S."/>
            <person name="Oshima K."/>
            <person name="Hattori M."/>
            <person name="Iwasaki W."/>
        </authorList>
    </citation>
    <scope>NUCLEOTIDE SEQUENCE [LARGE SCALE GENOMIC DNA]</scope>
    <source>
        <strain evidence="2 3">S8</strain>
    </source>
</reference>
<proteinExistence type="predicted"/>
<dbReference type="PANTHER" id="PTHR35399:SF4">
    <property type="entry name" value="MEMBRANE PROTEIN"/>
    <property type="match status" value="1"/>
</dbReference>
<dbReference type="InterPro" id="IPR008557">
    <property type="entry name" value="PhoX"/>
</dbReference>
<name>A0A250KVA4_9GAMM</name>
<evidence type="ECO:0000313" key="3">
    <source>
        <dbReference type="Proteomes" id="UP000266313"/>
    </source>
</evidence>
<keyword evidence="1" id="KW-0732">Signal</keyword>
<dbReference type="Pfam" id="PF05787">
    <property type="entry name" value="PhoX"/>
    <property type="match status" value="1"/>
</dbReference>
<dbReference type="InterPro" id="IPR019546">
    <property type="entry name" value="TAT_signal_bac_arc"/>
</dbReference>
<dbReference type="Pfam" id="PF10518">
    <property type="entry name" value="TAT_signal"/>
    <property type="match status" value="1"/>
</dbReference>
<gene>
    <name evidence="2" type="ORF">sS8_3618</name>
</gene>
<dbReference type="PANTHER" id="PTHR35399">
    <property type="entry name" value="SLR8030 PROTEIN"/>
    <property type="match status" value="1"/>
</dbReference>
<keyword evidence="3" id="KW-1185">Reference proteome</keyword>